<dbReference type="InterPro" id="IPR015421">
    <property type="entry name" value="PyrdxlP-dep_Trfase_major"/>
</dbReference>
<dbReference type="EMBL" id="JACHXW010000013">
    <property type="protein sequence ID" value="MBB3153963.1"/>
    <property type="molecule type" value="Genomic_DNA"/>
</dbReference>
<dbReference type="InterPro" id="IPR004839">
    <property type="entry name" value="Aminotransferase_I/II_large"/>
</dbReference>
<gene>
    <name evidence="2" type="ORF">FHS16_004039</name>
</gene>
<dbReference type="SUPFAM" id="SSF53383">
    <property type="entry name" value="PLP-dependent transferases"/>
    <property type="match status" value="1"/>
</dbReference>
<dbReference type="CDD" id="cd00609">
    <property type="entry name" value="AAT_like"/>
    <property type="match status" value="1"/>
</dbReference>
<evidence type="ECO:0000313" key="3">
    <source>
        <dbReference type="Proteomes" id="UP000518605"/>
    </source>
</evidence>
<dbReference type="PANTHER" id="PTHR46577:SF1">
    <property type="entry name" value="HTH-TYPE TRANSCRIPTIONAL REGULATORY PROTEIN GABR"/>
    <property type="match status" value="1"/>
</dbReference>
<dbReference type="GO" id="GO:0030170">
    <property type="term" value="F:pyridoxal phosphate binding"/>
    <property type="evidence" value="ECO:0007669"/>
    <property type="project" value="InterPro"/>
</dbReference>
<proteinExistence type="predicted"/>
<feature type="domain" description="Aminotransferase class I/classII large" evidence="1">
    <location>
        <begin position="38"/>
        <end position="261"/>
    </location>
</feature>
<dbReference type="PANTHER" id="PTHR46577">
    <property type="entry name" value="HTH-TYPE TRANSCRIPTIONAL REGULATORY PROTEIN GABR"/>
    <property type="match status" value="1"/>
</dbReference>
<reference evidence="2 3" key="1">
    <citation type="submission" date="2020-08" db="EMBL/GenBank/DDBJ databases">
        <title>Genomic Encyclopedia of Type Strains, Phase III (KMG-III): the genomes of soil and plant-associated and newly described type strains.</title>
        <authorList>
            <person name="Whitman W."/>
        </authorList>
    </citation>
    <scope>NUCLEOTIDE SEQUENCE [LARGE SCALE GENOMIC DNA]</scope>
    <source>
        <strain evidence="2 3">CECT 8234</strain>
    </source>
</reference>
<dbReference type="InterPro" id="IPR051446">
    <property type="entry name" value="HTH_trans_reg/aminotransferase"/>
</dbReference>
<dbReference type="RefSeq" id="WP_183566531.1">
    <property type="nucleotide sequence ID" value="NZ_CBCSLB010000013.1"/>
</dbReference>
<dbReference type="InterPro" id="IPR015424">
    <property type="entry name" value="PyrdxlP-dep_Trfase"/>
</dbReference>
<evidence type="ECO:0000259" key="1">
    <source>
        <dbReference type="Pfam" id="PF00155"/>
    </source>
</evidence>
<name>A0A7W5CA41_9BACL</name>
<accession>A0A7W5CA41</accession>
<dbReference type="AlphaFoldDB" id="A0A7W5CA41"/>
<comment type="caution">
    <text evidence="2">The sequence shown here is derived from an EMBL/GenBank/DDBJ whole genome shotgun (WGS) entry which is preliminary data.</text>
</comment>
<dbReference type="GO" id="GO:0003677">
    <property type="term" value="F:DNA binding"/>
    <property type="evidence" value="ECO:0007669"/>
    <property type="project" value="UniProtKB-KW"/>
</dbReference>
<evidence type="ECO:0000313" key="2">
    <source>
        <dbReference type="EMBL" id="MBB3153963.1"/>
    </source>
</evidence>
<dbReference type="Proteomes" id="UP000518605">
    <property type="component" value="Unassembled WGS sequence"/>
</dbReference>
<dbReference type="Pfam" id="PF00155">
    <property type="entry name" value="Aminotran_1_2"/>
    <property type="match status" value="1"/>
</dbReference>
<keyword evidence="3" id="KW-1185">Reference proteome</keyword>
<organism evidence="2 3">
    <name type="scientific">Paenibacillus endophyticus</name>
    <dbReference type="NCBI Taxonomy" id="1294268"/>
    <lineage>
        <taxon>Bacteria</taxon>
        <taxon>Bacillati</taxon>
        <taxon>Bacillota</taxon>
        <taxon>Bacilli</taxon>
        <taxon>Bacillales</taxon>
        <taxon>Paenibacillaceae</taxon>
        <taxon>Paenibacillus</taxon>
    </lineage>
</organism>
<sequence length="328" mass="36576">MAITYGINICKARGNPIVFISLSSHSRAYSKIGSGLPYSIHVLSKLLEGKLTIGIEAGGFAQVGLIFEQHGFRVIPLSFDCMDHLVTELAANAIQALYVTPSHRPSAKPLPYAARKQLLRWAADNNTYLIEDDYDGDFRYTGKTLPSLQSLDEHGSVVYIGTYSKAFTPALRMNYMVMPPQLHAKLPAIEYALASPSRIDQWAMQLFMERGHWYRHVRKLRNLYRGKHAKLLTYLRCYLPHSLKVSEEAAGLFVEITVNAAVSEDDLVGLAANEDVIVYGPQNLSRPDNSEGATIYLGFGGLTDHEMEQGVQLLARAWSNVFASRMHD</sequence>
<protein>
    <submittedName>
        <fullName evidence="2">DNA-binding transcriptional MocR family regulator</fullName>
    </submittedName>
</protein>
<keyword evidence="2" id="KW-0238">DNA-binding</keyword>
<dbReference type="Gene3D" id="3.40.640.10">
    <property type="entry name" value="Type I PLP-dependent aspartate aminotransferase-like (Major domain)"/>
    <property type="match status" value="1"/>
</dbReference>